<name>A0A0F9GED2_9ZZZZ</name>
<comment type="caution">
    <text evidence="1">The sequence shown here is derived from an EMBL/GenBank/DDBJ whole genome shotgun (WGS) entry which is preliminary data.</text>
</comment>
<gene>
    <name evidence="1" type="ORF">LCGC14_2194190</name>
</gene>
<dbReference type="AlphaFoldDB" id="A0A0F9GED2"/>
<evidence type="ECO:0000313" key="1">
    <source>
        <dbReference type="EMBL" id="KKL61547.1"/>
    </source>
</evidence>
<accession>A0A0F9GED2</accession>
<protein>
    <submittedName>
        <fullName evidence="1">Uncharacterized protein</fullName>
    </submittedName>
</protein>
<organism evidence="1">
    <name type="scientific">marine sediment metagenome</name>
    <dbReference type="NCBI Taxonomy" id="412755"/>
    <lineage>
        <taxon>unclassified sequences</taxon>
        <taxon>metagenomes</taxon>
        <taxon>ecological metagenomes</taxon>
    </lineage>
</organism>
<sequence>MIRDGPIEYVSSALFHHEERFTTSVPLGFAGVRRAPSGRRWEICVQERRANSDTVIERRYRHDALPALERLAVTEINEDDAFDGRCLSELSAAVRRAIYDAEDADLESKATETDGEK</sequence>
<dbReference type="EMBL" id="LAZR01028785">
    <property type="protein sequence ID" value="KKL61547.1"/>
    <property type="molecule type" value="Genomic_DNA"/>
</dbReference>
<proteinExistence type="predicted"/>
<reference evidence="1" key="1">
    <citation type="journal article" date="2015" name="Nature">
        <title>Complex archaea that bridge the gap between prokaryotes and eukaryotes.</title>
        <authorList>
            <person name="Spang A."/>
            <person name="Saw J.H."/>
            <person name="Jorgensen S.L."/>
            <person name="Zaremba-Niedzwiedzka K."/>
            <person name="Martijn J."/>
            <person name="Lind A.E."/>
            <person name="van Eijk R."/>
            <person name="Schleper C."/>
            <person name="Guy L."/>
            <person name="Ettema T.J."/>
        </authorList>
    </citation>
    <scope>NUCLEOTIDE SEQUENCE</scope>
</reference>